<comment type="caution">
    <text evidence="2">The sequence shown here is derived from an EMBL/GenBank/DDBJ whole genome shotgun (WGS) entry which is preliminary data.</text>
</comment>
<proteinExistence type="predicted"/>
<accession>A0AAE0PIW3</accession>
<dbReference type="PANTHER" id="PTHR10622:SF10">
    <property type="entry name" value="HET DOMAIN-CONTAINING PROTEIN"/>
    <property type="match status" value="1"/>
</dbReference>
<dbReference type="InterPro" id="IPR010730">
    <property type="entry name" value="HET"/>
</dbReference>
<dbReference type="PANTHER" id="PTHR10622">
    <property type="entry name" value="HET DOMAIN-CONTAINING PROTEIN"/>
    <property type="match status" value="1"/>
</dbReference>
<protein>
    <submittedName>
        <fullName evidence="2">Heterokaryon incompatibility protein-domain-containing protein</fullName>
    </submittedName>
</protein>
<dbReference type="EMBL" id="JAUTDP010000003">
    <property type="protein sequence ID" value="KAK3400743.1"/>
    <property type="molecule type" value="Genomic_DNA"/>
</dbReference>
<reference evidence="2" key="2">
    <citation type="submission" date="2023-07" db="EMBL/GenBank/DDBJ databases">
        <authorList>
            <consortium name="Lawrence Berkeley National Laboratory"/>
            <person name="Haridas S."/>
            <person name="Hensen N."/>
            <person name="Bonometti L."/>
            <person name="Westerberg I."/>
            <person name="Brannstrom I.O."/>
            <person name="Guillou S."/>
            <person name="Cros-Aarteil S."/>
            <person name="Calhoun S."/>
            <person name="Kuo A."/>
            <person name="Mondo S."/>
            <person name="Pangilinan J."/>
            <person name="Riley R."/>
            <person name="LaButti K."/>
            <person name="Andreopoulos B."/>
            <person name="Lipzen A."/>
            <person name="Chen C."/>
            <person name="Yanf M."/>
            <person name="Daum C."/>
            <person name="Ng V."/>
            <person name="Clum A."/>
            <person name="Steindorff A."/>
            <person name="Ohm R."/>
            <person name="Martin F."/>
            <person name="Silar P."/>
            <person name="Natvig D."/>
            <person name="Lalanne C."/>
            <person name="Gautier V."/>
            <person name="Ament-velasquez S.L."/>
            <person name="Kruys A."/>
            <person name="Hutchinson M.I."/>
            <person name="Powell A.J."/>
            <person name="Barry K."/>
            <person name="Miller A.N."/>
            <person name="Grigoriev I.V."/>
            <person name="Debuchy R."/>
            <person name="Gladieux P."/>
            <person name="Thoren M.H."/>
            <person name="Johannesson H."/>
        </authorList>
    </citation>
    <scope>NUCLEOTIDE SEQUENCE</scope>
    <source>
        <strain evidence="2">FGSC 1904</strain>
    </source>
</reference>
<sequence length="757" mass="86674">MCQLSSPHTFQSFHFFLYHVPHCNFHPFFISLTLSLYEHLLPSSIMRLLSTKDFTFHEFPEDAVPSYAILSHTWDGDEVTLQDMQRPNAKAVLQSRSLPNQSWKKVQDACSMAYLKGFQHIWIDNCCIDKTNSAELQEAINSMFRWYRNSSLCLALLSDVYKSNFDLNEELQSYATFFCRWFTRGWILQELLAPRYLIFFDADWRELGSRSEWSSQISKATGIHGKFLLGIELDPCKAWDLEAVLRDTSVATKMSWAAGRQTTRIEDQAYCLLGLFDIHMPMLYGEGRKAFARLQQEIMKSTDDCTLLAWGYNEPLHGAPISEIPFYCRCCRCHERDRNVRRTTIPEGLDLQEVGTLESPFEPPHVRSHIPPCAYADVTSGPQGGVLGGHRLCRDLYGHNFGGRPRPLFAPSPKDFGFAGNLEPCGIPGHRRPTFALGQRGLDITLPVARDDLHEHIVYGLLACSPKLKTKPASLVALPLIRASVIDAASKDRDDEYVQSPYCLPCKVPVSFAEKAQVMSICIRPEDRYRRLWDSVGYLERSLMFDFGHPFATKEDMSTLRIELMYPPQPMCSMYFTLFRHSCPIDMLPCAPTNRLEDDWWWCHLPRPPPRSRALRLTGHPWDEKIHNKVQYTPNTTIAAMVLNFNPNPLHAARQIQSEQFPNPLSTANPVPLDAGARRPTRLLLVVSSDLFCRARKLSPDTAITLEKLMEVAKKPDMASPRLKFEEMGDEHHEWWKEALVVCKLPGGIELCLRTWW</sequence>
<evidence type="ECO:0000313" key="3">
    <source>
        <dbReference type="Proteomes" id="UP001281003"/>
    </source>
</evidence>
<keyword evidence="3" id="KW-1185">Reference proteome</keyword>
<dbReference type="Pfam" id="PF06985">
    <property type="entry name" value="HET"/>
    <property type="match status" value="1"/>
</dbReference>
<evidence type="ECO:0000259" key="1">
    <source>
        <dbReference type="Pfam" id="PF06985"/>
    </source>
</evidence>
<name>A0AAE0PIW3_SORBR</name>
<gene>
    <name evidence="2" type="ORF">B0T20DRAFT_152286</name>
</gene>
<evidence type="ECO:0000313" key="2">
    <source>
        <dbReference type="EMBL" id="KAK3400743.1"/>
    </source>
</evidence>
<dbReference type="Proteomes" id="UP001281003">
    <property type="component" value="Unassembled WGS sequence"/>
</dbReference>
<dbReference type="AlphaFoldDB" id="A0AAE0PIW3"/>
<feature type="domain" description="Heterokaryon incompatibility" evidence="1">
    <location>
        <begin position="67"/>
        <end position="164"/>
    </location>
</feature>
<reference evidence="2" key="1">
    <citation type="journal article" date="2023" name="Mol. Phylogenet. Evol.">
        <title>Genome-scale phylogeny and comparative genomics of the fungal order Sordariales.</title>
        <authorList>
            <person name="Hensen N."/>
            <person name="Bonometti L."/>
            <person name="Westerberg I."/>
            <person name="Brannstrom I.O."/>
            <person name="Guillou S."/>
            <person name="Cros-Aarteil S."/>
            <person name="Calhoun S."/>
            <person name="Haridas S."/>
            <person name="Kuo A."/>
            <person name="Mondo S."/>
            <person name="Pangilinan J."/>
            <person name="Riley R."/>
            <person name="LaButti K."/>
            <person name="Andreopoulos B."/>
            <person name="Lipzen A."/>
            <person name="Chen C."/>
            <person name="Yan M."/>
            <person name="Daum C."/>
            <person name="Ng V."/>
            <person name="Clum A."/>
            <person name="Steindorff A."/>
            <person name="Ohm R.A."/>
            <person name="Martin F."/>
            <person name="Silar P."/>
            <person name="Natvig D.O."/>
            <person name="Lalanne C."/>
            <person name="Gautier V."/>
            <person name="Ament-Velasquez S.L."/>
            <person name="Kruys A."/>
            <person name="Hutchinson M.I."/>
            <person name="Powell A.J."/>
            <person name="Barry K."/>
            <person name="Miller A.N."/>
            <person name="Grigoriev I.V."/>
            <person name="Debuchy R."/>
            <person name="Gladieux P."/>
            <person name="Hiltunen Thoren M."/>
            <person name="Johannesson H."/>
        </authorList>
    </citation>
    <scope>NUCLEOTIDE SEQUENCE</scope>
    <source>
        <strain evidence="2">FGSC 1904</strain>
    </source>
</reference>
<organism evidence="2 3">
    <name type="scientific">Sordaria brevicollis</name>
    <dbReference type="NCBI Taxonomy" id="83679"/>
    <lineage>
        <taxon>Eukaryota</taxon>
        <taxon>Fungi</taxon>
        <taxon>Dikarya</taxon>
        <taxon>Ascomycota</taxon>
        <taxon>Pezizomycotina</taxon>
        <taxon>Sordariomycetes</taxon>
        <taxon>Sordariomycetidae</taxon>
        <taxon>Sordariales</taxon>
        <taxon>Sordariaceae</taxon>
        <taxon>Sordaria</taxon>
    </lineage>
</organism>